<keyword evidence="10 17" id="KW-0547">Nucleotide-binding</keyword>
<evidence type="ECO:0000256" key="9">
    <source>
        <dbReference type="ARBA" id="ARBA00022737"/>
    </source>
</evidence>
<dbReference type="FunFam" id="2.130.10.10:FF:000233">
    <property type="entry name" value="Kinesin family member 21A"/>
    <property type="match status" value="1"/>
</dbReference>
<dbReference type="CDD" id="cd00200">
    <property type="entry name" value="WD40"/>
    <property type="match status" value="1"/>
</dbReference>
<feature type="region of interest" description="Disordered" evidence="19">
    <location>
        <begin position="529"/>
        <end position="572"/>
    </location>
</feature>
<dbReference type="FunFam" id="3.40.850.10:FF:000011">
    <property type="entry name" value="Kinesin family member 21A"/>
    <property type="match status" value="1"/>
</dbReference>
<keyword evidence="7 16" id="KW-0853">WD repeat</keyword>
<keyword evidence="8" id="KW-0493">Microtubule</keyword>
<evidence type="ECO:0000256" key="19">
    <source>
        <dbReference type="SAM" id="MobiDB-lite"/>
    </source>
</evidence>
<reference evidence="21" key="1">
    <citation type="submission" date="2019-06" db="EMBL/GenBank/DDBJ databases">
        <authorList>
            <consortium name="Wellcome Sanger Institute Data Sharing"/>
        </authorList>
    </citation>
    <scope>NUCLEOTIDE SEQUENCE [LARGE SCALE GENOMIC DNA]</scope>
</reference>
<dbReference type="GO" id="GO:0030425">
    <property type="term" value="C:dendrite"/>
    <property type="evidence" value="ECO:0007669"/>
    <property type="project" value="UniProtKB-SubCell"/>
</dbReference>
<dbReference type="PROSITE" id="PS00678">
    <property type="entry name" value="WD_REPEATS_1"/>
    <property type="match status" value="1"/>
</dbReference>
<dbReference type="PROSITE" id="PS50082">
    <property type="entry name" value="WD_REPEATS_2"/>
    <property type="match status" value="3"/>
</dbReference>
<dbReference type="GO" id="GO:0008017">
    <property type="term" value="F:microtubule binding"/>
    <property type="evidence" value="ECO:0007669"/>
    <property type="project" value="InterPro"/>
</dbReference>
<evidence type="ECO:0000256" key="17">
    <source>
        <dbReference type="PROSITE-ProRule" id="PRU00283"/>
    </source>
</evidence>
<keyword evidence="13 17" id="KW-0505">Motor protein</keyword>
<evidence type="ECO:0000256" key="3">
    <source>
        <dbReference type="ARBA" id="ARBA00004489"/>
    </source>
</evidence>
<name>A0A667Z573_9TELE</name>
<dbReference type="InterPro" id="IPR019775">
    <property type="entry name" value="WD40_repeat_CS"/>
</dbReference>
<keyword evidence="15" id="KW-0966">Cell projection</keyword>
<dbReference type="InterPro" id="IPR019821">
    <property type="entry name" value="Kinesin_motor_CS"/>
</dbReference>
<feature type="coiled-coil region" evidence="18">
    <location>
        <begin position="358"/>
        <end position="385"/>
    </location>
</feature>
<keyword evidence="9" id="KW-0677">Repeat</keyword>
<dbReference type="SUPFAM" id="SSF50978">
    <property type="entry name" value="WD40 repeat-like"/>
    <property type="match status" value="1"/>
</dbReference>
<dbReference type="InterPro" id="IPR036322">
    <property type="entry name" value="WD40_repeat_dom_sf"/>
</dbReference>
<dbReference type="Pfam" id="PF23204">
    <property type="entry name" value="KIF21A_2nd"/>
    <property type="match status" value="1"/>
</dbReference>
<organism evidence="21 22">
    <name type="scientific">Myripristis murdjan</name>
    <name type="common">pinecone soldierfish</name>
    <dbReference type="NCBI Taxonomy" id="586833"/>
    <lineage>
        <taxon>Eukaryota</taxon>
        <taxon>Metazoa</taxon>
        <taxon>Chordata</taxon>
        <taxon>Craniata</taxon>
        <taxon>Vertebrata</taxon>
        <taxon>Euteleostomi</taxon>
        <taxon>Actinopterygii</taxon>
        <taxon>Neopterygii</taxon>
        <taxon>Teleostei</taxon>
        <taxon>Neoteleostei</taxon>
        <taxon>Acanthomorphata</taxon>
        <taxon>Holocentriformes</taxon>
        <taxon>Holocentridae</taxon>
        <taxon>Myripristis</taxon>
    </lineage>
</organism>
<dbReference type="GO" id="GO:0005875">
    <property type="term" value="C:microtubule associated complex"/>
    <property type="evidence" value="ECO:0007669"/>
    <property type="project" value="TreeGrafter"/>
</dbReference>
<dbReference type="GO" id="GO:0003777">
    <property type="term" value="F:microtubule motor activity"/>
    <property type="evidence" value="ECO:0007669"/>
    <property type="project" value="InterPro"/>
</dbReference>
<feature type="binding site" evidence="17">
    <location>
        <begin position="74"/>
        <end position="81"/>
    </location>
    <ligand>
        <name>ATP</name>
        <dbReference type="ChEBI" id="CHEBI:30616"/>
    </ligand>
</feature>
<proteinExistence type="inferred from homology"/>
<dbReference type="GO" id="GO:0007052">
    <property type="term" value="P:mitotic spindle organization"/>
    <property type="evidence" value="ECO:0007669"/>
    <property type="project" value="TreeGrafter"/>
</dbReference>
<dbReference type="PANTHER" id="PTHR47969:SF31">
    <property type="entry name" value="KINESIN FAMILY MEMBER 21A"/>
    <property type="match status" value="1"/>
</dbReference>
<evidence type="ECO:0000256" key="13">
    <source>
        <dbReference type="ARBA" id="ARBA00023175"/>
    </source>
</evidence>
<evidence type="ECO:0000259" key="20">
    <source>
        <dbReference type="PROSITE" id="PS50067"/>
    </source>
</evidence>
<evidence type="ECO:0000313" key="22">
    <source>
        <dbReference type="Proteomes" id="UP000472263"/>
    </source>
</evidence>
<reference evidence="21" key="3">
    <citation type="submission" date="2025-09" db="UniProtKB">
        <authorList>
            <consortium name="Ensembl"/>
        </authorList>
    </citation>
    <scope>IDENTIFICATION</scope>
</reference>
<reference evidence="21" key="2">
    <citation type="submission" date="2025-08" db="UniProtKB">
        <authorList>
            <consortium name="Ensembl"/>
        </authorList>
    </citation>
    <scope>IDENTIFICATION</scope>
</reference>
<feature type="repeat" description="WD" evidence="16">
    <location>
        <begin position="1241"/>
        <end position="1272"/>
    </location>
</feature>
<dbReference type="PRINTS" id="PR00380">
    <property type="entry name" value="KINESINHEAVY"/>
</dbReference>
<keyword evidence="12 18" id="KW-0175">Coiled coil</keyword>
<evidence type="ECO:0000256" key="7">
    <source>
        <dbReference type="ARBA" id="ARBA00022574"/>
    </source>
</evidence>
<feature type="domain" description="Kinesin motor" evidence="20">
    <location>
        <begin position="1"/>
        <end position="350"/>
    </location>
</feature>
<keyword evidence="14" id="KW-0206">Cytoskeleton</keyword>
<dbReference type="InterPro" id="IPR001680">
    <property type="entry name" value="WD40_rpt"/>
</dbReference>
<comment type="subcellular location">
    <subcellularLocation>
        <location evidence="3">Cell projection</location>
        <location evidence="3">Axon</location>
    </subcellularLocation>
    <subcellularLocation>
        <location evidence="2">Cell projection</location>
        <location evidence="2">Dendrite</location>
    </subcellularLocation>
    <subcellularLocation>
        <location evidence="4">Cell projection</location>
        <location evidence="4">Growth cone</location>
    </subcellularLocation>
    <subcellularLocation>
        <location evidence="1">Cytoplasm</location>
        <location evidence="1">Cytoskeleton</location>
    </subcellularLocation>
</comment>
<feature type="repeat" description="WD" evidence="16">
    <location>
        <begin position="1201"/>
        <end position="1240"/>
    </location>
</feature>
<dbReference type="PROSITE" id="PS00411">
    <property type="entry name" value="KINESIN_MOTOR_1"/>
    <property type="match status" value="1"/>
</dbReference>
<dbReference type="PROSITE" id="PS50294">
    <property type="entry name" value="WD_REPEATS_REGION"/>
    <property type="match status" value="2"/>
</dbReference>
<dbReference type="GO" id="GO:0007018">
    <property type="term" value="P:microtubule-based movement"/>
    <property type="evidence" value="ECO:0007669"/>
    <property type="project" value="InterPro"/>
</dbReference>
<dbReference type="GO" id="GO:0005524">
    <property type="term" value="F:ATP binding"/>
    <property type="evidence" value="ECO:0007669"/>
    <property type="project" value="UniProtKB-UniRule"/>
</dbReference>
<feature type="compositionally biased region" description="Polar residues" evidence="19">
    <location>
        <begin position="795"/>
        <end position="808"/>
    </location>
</feature>
<dbReference type="Pfam" id="PF00225">
    <property type="entry name" value="Kinesin"/>
    <property type="match status" value="1"/>
</dbReference>
<protein>
    <submittedName>
        <fullName evidence="21">Kinesin family member 21A</fullName>
    </submittedName>
</protein>
<dbReference type="Pfam" id="PF25764">
    <property type="entry name" value="KIF21A_4th"/>
    <property type="match status" value="1"/>
</dbReference>
<dbReference type="PROSITE" id="PS50067">
    <property type="entry name" value="KINESIN_MOTOR_2"/>
    <property type="match status" value="1"/>
</dbReference>
<dbReference type="GO" id="GO:0051231">
    <property type="term" value="P:spindle elongation"/>
    <property type="evidence" value="ECO:0007669"/>
    <property type="project" value="TreeGrafter"/>
</dbReference>
<evidence type="ECO:0000256" key="12">
    <source>
        <dbReference type="ARBA" id="ARBA00023054"/>
    </source>
</evidence>
<dbReference type="InterPro" id="IPR011047">
    <property type="entry name" value="Quinoprotein_ADH-like_sf"/>
</dbReference>
<sequence length="1529" mass="170526">RIRPQLAREKIEGCHICTYVMPGEPQVILGKDKAFTYDYVFDMDSQQDAIYASCTEKLIDGCFEGYNATVFAYGQTGSGKTYTMGTGFDVSIADDELGIIPRAVHHLFQGIEERRQAAQEQGRPVPEFKISAQFLELYNEEVLDLFDSARDMKQKSHIKIHEDATGGIYTVGVTTRTVSSKAEMMQCLKLGALSRTTASTQMNVQSSRSHAIFTIHLCQVRVCQENETDNRVSNGNSEMDEFETLTAKFHFVDLAGSERLKRTGATGDRAKEGISINCGLLALGNVISALGDRCKRASHVPYRDSKLTRLLQDSLGGNSQTVMIACISPSDRDFMETLNTLKYANRARNIKNKVVVNQDKASQQISALRTEIARLQMELMEYKTGKRMVGEDGIESFSDMFHENSMLQTENSNLRVRVKAMQETIDAQRARLTQLLSEQASQALARAGEGGSEEIGNMIQSYIKEIEDLRAKLLESEAVNENLRKNLSRASNRQSFYGGSGSFSTSLLAPEKETSDIIELAKKDLEKLKKKEKKKKKSDHDDGEEEEEEEEEEMDVEESSDDSDSESDEKENYQADLANITCEIAIKQKLIDELENSQRRLHTLKQQYEQKLMMLQCKIRDTQLERDRVLQNMGSVESGSEDKARKIKAEYEKKLSVMNKELQKLQAAQKEHARLLKNQSQYEKQLKKLQMDVTEMKKTKVRLMKQMKEQQEKNRMNESRRNREIATLKKDQRKQEHQLKLLEAQKRQQELILRRKTEEVTALRRQVRPTSGKVIRKVNVPEAGQDSHRPPSGRMYSSGSAAPNGTRSSYRRAAGVYSTRMARNKWQSLERRISDVIMQRMTISNMETDMNRLLKQREELTKRKEKVIRKRDRLAKEGPEAEKALLPLNEEIDALTANIDYINDSIADCQANIMQMEEAKEEGDTADVSAVIGSCTLSEARFLLDHFMSMAINKGLQAAQKESQVKVMEGRLKQTEITSATQNQLLFHMLKEKAEFNPELDALLGNALQGNNKALSWRENILFPLCNSKSVCVPQARRRTTTQMELLYANSDSTSDAPTADFSSPMLPLAETPEGGGDLDSSGSSVRDYTALSPGFSSKMGSISGSRTPSGLEKRAPEPSPLSRRKTYDKAQALVADTVASEPKKKIAFQFTGGVLKVFNYTVEQQGQPIKDVPEKVQGVINPVPSTKSSRSSTLQCVHVAEGHSKAVLCVDCTDDLLFTGSKDRTCKVWNLVTGQEIMSLAGHPNNVVSVRYSSSLVFTVSTSYIKVWDIRDSAKCIRTLTSSGQVNVGDVCASTTSRTVTIPAGENQINQIALNPNGTVLYTAAGNSVRVWDLRRFASTGKLTGHLGPVMCLTVDQTGNNQDLVITGSKDHYIKLFDVAEGSLGSISPTHNFEPPHYDGIESLVVQGDIFFSGSRDNGIKKWDLDRKDLLQQVPNAHRDWVCALGVVPGSPALLSGCRGGVLKLWHTDTLGTLGELKGHESPINSISTNSSHLFTASDDRTVKIWRARGGLDSTLETADNADDVASN</sequence>
<dbReference type="SMART" id="SM00129">
    <property type="entry name" value="KISc"/>
    <property type="match status" value="1"/>
</dbReference>
<dbReference type="CDD" id="cd01372">
    <property type="entry name" value="KISc_KIF4"/>
    <property type="match status" value="1"/>
</dbReference>
<dbReference type="SUPFAM" id="SSF50998">
    <property type="entry name" value="Quinoprotein alcohol dehydrogenase-like"/>
    <property type="match status" value="1"/>
</dbReference>
<evidence type="ECO:0000256" key="1">
    <source>
        <dbReference type="ARBA" id="ARBA00004245"/>
    </source>
</evidence>
<dbReference type="InterPro" id="IPR015943">
    <property type="entry name" value="WD40/YVTN_repeat-like_dom_sf"/>
</dbReference>
<dbReference type="FunFam" id="2.130.10.10:FF:001310">
    <property type="entry name" value="kinesin-like protein KIF21A isoform X2"/>
    <property type="match status" value="1"/>
</dbReference>
<dbReference type="SUPFAM" id="SSF52540">
    <property type="entry name" value="P-loop containing nucleoside triphosphate hydrolases"/>
    <property type="match status" value="1"/>
</dbReference>
<gene>
    <name evidence="21" type="primary">KIF21A</name>
    <name evidence="21" type="synonym">kif21a</name>
</gene>
<evidence type="ECO:0000256" key="2">
    <source>
        <dbReference type="ARBA" id="ARBA00004279"/>
    </source>
</evidence>
<evidence type="ECO:0000256" key="4">
    <source>
        <dbReference type="ARBA" id="ARBA00004624"/>
    </source>
</evidence>
<evidence type="ECO:0000256" key="11">
    <source>
        <dbReference type="ARBA" id="ARBA00022840"/>
    </source>
</evidence>
<dbReference type="InterPro" id="IPR056533">
    <property type="entry name" value="KIF21A/B_hel_1"/>
</dbReference>
<feature type="region of interest" description="Disordered" evidence="19">
    <location>
        <begin position="779"/>
        <end position="808"/>
    </location>
</feature>
<evidence type="ECO:0000256" key="5">
    <source>
        <dbReference type="ARBA" id="ARBA00022490"/>
    </source>
</evidence>
<feature type="compositionally biased region" description="Polar residues" evidence="19">
    <location>
        <begin position="1095"/>
        <end position="1109"/>
    </location>
</feature>
<dbReference type="InterPro" id="IPR027640">
    <property type="entry name" value="Kinesin-like_fam"/>
</dbReference>
<feature type="compositionally biased region" description="Acidic residues" evidence="19">
    <location>
        <begin position="541"/>
        <end position="569"/>
    </location>
</feature>
<comment type="similarity">
    <text evidence="17">Belongs to the TRAFAC class myosin-kinesin ATPase superfamily. Kinesin family.</text>
</comment>
<dbReference type="PANTHER" id="PTHR47969">
    <property type="entry name" value="CHROMOSOME-ASSOCIATED KINESIN KIF4A-RELATED"/>
    <property type="match status" value="1"/>
</dbReference>
<feature type="coiled-coil region" evidence="18">
    <location>
        <begin position="843"/>
        <end position="877"/>
    </location>
</feature>
<evidence type="ECO:0000256" key="16">
    <source>
        <dbReference type="PROSITE-ProRule" id="PRU00221"/>
    </source>
</evidence>
<keyword evidence="6" id="KW-0597">Phosphoprotein</keyword>
<evidence type="ECO:0000256" key="10">
    <source>
        <dbReference type="ARBA" id="ARBA00022741"/>
    </source>
</evidence>
<dbReference type="SUPFAM" id="SSF46579">
    <property type="entry name" value="Prefoldin"/>
    <property type="match status" value="1"/>
</dbReference>
<dbReference type="SMART" id="SM00320">
    <property type="entry name" value="WD40"/>
    <property type="match status" value="7"/>
</dbReference>
<keyword evidence="5" id="KW-0963">Cytoplasm</keyword>
<evidence type="ECO:0000256" key="15">
    <source>
        <dbReference type="ARBA" id="ARBA00023273"/>
    </source>
</evidence>
<feature type="region of interest" description="Disordered" evidence="19">
    <location>
        <begin position="1049"/>
        <end position="1127"/>
    </location>
</feature>
<keyword evidence="22" id="KW-1185">Reference proteome</keyword>
<dbReference type="GO" id="GO:0030426">
    <property type="term" value="C:growth cone"/>
    <property type="evidence" value="ECO:0007669"/>
    <property type="project" value="UniProtKB-SubCell"/>
</dbReference>
<dbReference type="CDD" id="cd22263">
    <property type="entry name" value="Rcc_KIF21A"/>
    <property type="match status" value="1"/>
</dbReference>
<evidence type="ECO:0000313" key="21">
    <source>
        <dbReference type="Ensembl" id="ENSMMDP00005035362.1"/>
    </source>
</evidence>
<feature type="repeat" description="WD" evidence="16">
    <location>
        <begin position="1478"/>
        <end position="1507"/>
    </location>
</feature>
<evidence type="ECO:0000256" key="14">
    <source>
        <dbReference type="ARBA" id="ARBA00023212"/>
    </source>
</evidence>
<feature type="region of interest" description="Disordered" evidence="19">
    <location>
        <begin position="708"/>
        <end position="736"/>
    </location>
</feature>
<dbReference type="GO" id="GO:0005874">
    <property type="term" value="C:microtubule"/>
    <property type="evidence" value="ECO:0007669"/>
    <property type="project" value="UniProtKB-KW"/>
</dbReference>
<dbReference type="Gene3D" id="3.40.850.10">
    <property type="entry name" value="Kinesin motor domain"/>
    <property type="match status" value="1"/>
</dbReference>
<evidence type="ECO:0000256" key="18">
    <source>
        <dbReference type="SAM" id="Coils"/>
    </source>
</evidence>
<dbReference type="InterPro" id="IPR001752">
    <property type="entry name" value="Kinesin_motor_dom"/>
</dbReference>
<dbReference type="Ensembl" id="ENSMMDT00005036136.1">
    <property type="protein sequence ID" value="ENSMMDP00005035362.1"/>
    <property type="gene ID" value="ENSMMDG00005010755.1"/>
</dbReference>
<dbReference type="GeneTree" id="ENSGT00940000155323"/>
<dbReference type="InterPro" id="IPR036961">
    <property type="entry name" value="Kinesin_motor_dom_sf"/>
</dbReference>
<dbReference type="Proteomes" id="UP000472263">
    <property type="component" value="Chromosome 6"/>
</dbReference>
<dbReference type="Gene3D" id="2.130.10.10">
    <property type="entry name" value="YVTN repeat-like/Quinoprotein amine dehydrogenase"/>
    <property type="match status" value="3"/>
</dbReference>
<dbReference type="Pfam" id="PF23203">
    <property type="entry name" value="KIF21A"/>
    <property type="match status" value="1"/>
</dbReference>
<accession>A0A667Z573</accession>
<evidence type="ECO:0000256" key="6">
    <source>
        <dbReference type="ARBA" id="ARBA00022553"/>
    </source>
</evidence>
<dbReference type="InterPro" id="IPR056532">
    <property type="entry name" value="KIF21A/B_hel_2"/>
</dbReference>
<dbReference type="Pfam" id="PF00400">
    <property type="entry name" value="WD40"/>
    <property type="match status" value="4"/>
</dbReference>
<dbReference type="InterPro" id="IPR027417">
    <property type="entry name" value="P-loop_NTPase"/>
</dbReference>
<keyword evidence="11 17" id="KW-0067">ATP-binding</keyword>
<evidence type="ECO:0000256" key="8">
    <source>
        <dbReference type="ARBA" id="ARBA00022701"/>
    </source>
</evidence>